<feature type="compositionally biased region" description="Basic and acidic residues" evidence="1">
    <location>
        <begin position="421"/>
        <end position="453"/>
    </location>
</feature>
<reference evidence="3 4" key="1">
    <citation type="journal article" date="2012" name="Eukaryot. Cell">
        <title>Draft genome sequence of Wickerhamomyces ciferrii NRRL Y-1031 F-60-10.</title>
        <authorList>
            <person name="Schneider J."/>
            <person name="Andrea H."/>
            <person name="Blom J."/>
            <person name="Jaenicke S."/>
            <person name="Ruckert C."/>
            <person name="Schorsch C."/>
            <person name="Szczepanowski R."/>
            <person name="Farwick M."/>
            <person name="Goesmann A."/>
            <person name="Puhler A."/>
            <person name="Schaffer S."/>
            <person name="Tauch A."/>
            <person name="Kohler T."/>
            <person name="Brinkrolf K."/>
        </authorList>
    </citation>
    <scope>NUCLEOTIDE SEQUENCE [LARGE SCALE GENOMIC DNA]</scope>
    <source>
        <strain evidence="4">ATCC 14091 / BCRC 22168 / CBS 111 / JCM 3599 / NBRC 0793 / NRRL Y-1031 F-60-10</strain>
    </source>
</reference>
<dbReference type="Proteomes" id="UP000009328">
    <property type="component" value="Unassembled WGS sequence"/>
</dbReference>
<feature type="compositionally biased region" description="Polar residues" evidence="1">
    <location>
        <begin position="136"/>
        <end position="151"/>
    </location>
</feature>
<feature type="compositionally biased region" description="Polar residues" evidence="1">
    <location>
        <begin position="374"/>
        <end position="388"/>
    </location>
</feature>
<sequence>MSQEIISEVQEYTIMYTFNIVQKIKKWNDGKLKFFKFNNKVQVFNEDSILVTSQFLQNDKMLQMDTWGSEFKLGSVLVMIEEMVFETSRDISNVFKKENKTKTIEIKETSRKITPLKDRNNSPSLLLERRRVGLSKNRTPSKLSQRKSQLNVGDEVAPIKQTTRQMTPVIRKTPQEVDHIQHDSNFLLRSRERKKITPRSNPIPKPQPQSKSTIPITKEPTLLETPTTKTTTKHALDFEDEFDDLDSPSLIPSDKFFLLGPKRSTTPSKTTSHKQKSRKSESNSGPVSQEDQSSSEVIAPQLEVPSTQLNFQNGEIKWDDESLTRSNTKIQNSLNSLIPSPDNTPIQKPIKRISSNRSKRETIKISKPKIPLSDISNHSIHPTTPKSIIQQNKIKKLSIESQDSEFDEIESQSQSQSQSIKNKDSFGLRTDKITQTETYDFKNRPNDGLRVKVSEVTGNN</sequence>
<feature type="region of interest" description="Disordered" evidence="1">
    <location>
        <begin position="250"/>
        <end position="296"/>
    </location>
</feature>
<feature type="region of interest" description="Disordered" evidence="1">
    <location>
        <begin position="333"/>
        <end position="388"/>
    </location>
</feature>
<dbReference type="InterPro" id="IPR018838">
    <property type="entry name" value="ZGRF1-like_N"/>
</dbReference>
<feature type="domain" description="5'-3' DNA helicase ZGRF1-like N-terminal" evidence="2">
    <location>
        <begin position="9"/>
        <end position="91"/>
    </location>
</feature>
<dbReference type="Pfam" id="PF10382">
    <property type="entry name" value="ZGRF1-like_N"/>
    <property type="match status" value="1"/>
</dbReference>
<accession>K0KSB7</accession>
<feature type="compositionally biased region" description="Polar residues" evidence="1">
    <location>
        <begin position="282"/>
        <end position="296"/>
    </location>
</feature>
<feature type="region of interest" description="Disordered" evidence="1">
    <location>
        <begin position="130"/>
        <end position="153"/>
    </location>
</feature>
<evidence type="ECO:0000313" key="3">
    <source>
        <dbReference type="EMBL" id="CCH44224.1"/>
    </source>
</evidence>
<dbReference type="AlphaFoldDB" id="K0KSB7"/>
<dbReference type="STRING" id="1206466.K0KSB7"/>
<feature type="region of interest" description="Disordered" evidence="1">
    <location>
        <begin position="174"/>
        <end position="230"/>
    </location>
</feature>
<feature type="region of interest" description="Disordered" evidence="1">
    <location>
        <begin position="405"/>
        <end position="460"/>
    </location>
</feature>
<dbReference type="EMBL" id="CAIF01000112">
    <property type="protein sequence ID" value="CCH44224.1"/>
    <property type="molecule type" value="Genomic_DNA"/>
</dbReference>
<organism evidence="3 4">
    <name type="scientific">Wickerhamomyces ciferrii (strain ATCC 14091 / BCRC 22168 / CBS 111 / JCM 3599 / NBRC 0793 / NRRL Y-1031 F-60-10)</name>
    <name type="common">Yeast</name>
    <name type="synonym">Pichia ciferrii</name>
    <dbReference type="NCBI Taxonomy" id="1206466"/>
    <lineage>
        <taxon>Eukaryota</taxon>
        <taxon>Fungi</taxon>
        <taxon>Dikarya</taxon>
        <taxon>Ascomycota</taxon>
        <taxon>Saccharomycotina</taxon>
        <taxon>Saccharomycetes</taxon>
        <taxon>Phaffomycetales</taxon>
        <taxon>Wickerhamomycetaceae</taxon>
        <taxon>Wickerhamomyces</taxon>
    </lineage>
</organism>
<feature type="compositionally biased region" description="Low complexity" evidence="1">
    <location>
        <begin position="411"/>
        <end position="420"/>
    </location>
</feature>
<evidence type="ECO:0000313" key="4">
    <source>
        <dbReference type="Proteomes" id="UP000009328"/>
    </source>
</evidence>
<name>K0KSB7_WICCF</name>
<protein>
    <recommendedName>
        <fullName evidence="2">5'-3' DNA helicase ZGRF1-like N-terminal domain-containing protein</fullName>
    </recommendedName>
</protein>
<dbReference type="eggNOG" id="ENOG502RS10">
    <property type="taxonomic scope" value="Eukaryota"/>
</dbReference>
<feature type="compositionally biased region" description="Low complexity" evidence="1">
    <location>
        <begin position="217"/>
        <end position="230"/>
    </location>
</feature>
<proteinExistence type="predicted"/>
<dbReference type="InParanoid" id="K0KSB7"/>
<comment type="caution">
    <text evidence="3">The sequence shown here is derived from an EMBL/GenBank/DDBJ whole genome shotgun (WGS) entry which is preliminary data.</text>
</comment>
<evidence type="ECO:0000256" key="1">
    <source>
        <dbReference type="SAM" id="MobiDB-lite"/>
    </source>
</evidence>
<dbReference type="HOGENOM" id="CLU_594758_0_0_1"/>
<keyword evidence="4" id="KW-1185">Reference proteome</keyword>
<evidence type="ECO:0000259" key="2">
    <source>
        <dbReference type="Pfam" id="PF10382"/>
    </source>
</evidence>
<feature type="compositionally biased region" description="Polar residues" evidence="1">
    <location>
        <begin position="333"/>
        <end position="346"/>
    </location>
</feature>
<gene>
    <name evidence="3" type="ORF">BN7_3783</name>
</gene>